<keyword evidence="2" id="KW-0503">Monooxygenase</keyword>
<dbReference type="PANTHER" id="PTHR13789:SF309">
    <property type="entry name" value="PUTATIVE (AFU_ORTHOLOGUE AFUA_6G14510)-RELATED"/>
    <property type="match status" value="1"/>
</dbReference>
<organism evidence="4 5">
    <name type="scientific">Mycolicibacterium peregrinum</name>
    <name type="common">Mycobacterium peregrinum</name>
    <dbReference type="NCBI Taxonomy" id="43304"/>
    <lineage>
        <taxon>Bacteria</taxon>
        <taxon>Bacillati</taxon>
        <taxon>Actinomycetota</taxon>
        <taxon>Actinomycetes</taxon>
        <taxon>Mycobacteriales</taxon>
        <taxon>Mycobacteriaceae</taxon>
        <taxon>Mycolicibacterium</taxon>
    </lineage>
</organism>
<dbReference type="EMBL" id="LZSO01000034">
    <property type="protein sequence ID" value="OBB26236.1"/>
    <property type="molecule type" value="Genomic_DNA"/>
</dbReference>
<evidence type="ECO:0000313" key="5">
    <source>
        <dbReference type="Proteomes" id="UP000093902"/>
    </source>
</evidence>
<dbReference type="GO" id="GO:0071949">
    <property type="term" value="F:FAD binding"/>
    <property type="evidence" value="ECO:0007669"/>
    <property type="project" value="InterPro"/>
</dbReference>
<evidence type="ECO:0000256" key="1">
    <source>
        <dbReference type="ARBA" id="ARBA00023002"/>
    </source>
</evidence>
<comment type="caution">
    <text evidence="4">The sequence shown here is derived from an EMBL/GenBank/DDBJ whole genome shotgun (WGS) entry which is preliminary data.</text>
</comment>
<accession>A0A1A0QVQ8</accession>
<protein>
    <recommendedName>
        <fullName evidence="3">FAD-binding domain-containing protein</fullName>
    </recommendedName>
</protein>
<dbReference type="InterPro" id="IPR050493">
    <property type="entry name" value="FAD-dep_Monooxygenase_BioMet"/>
</dbReference>
<evidence type="ECO:0000259" key="3">
    <source>
        <dbReference type="Pfam" id="PF01494"/>
    </source>
</evidence>
<dbReference type="AlphaFoldDB" id="A0A1A0QVQ8"/>
<evidence type="ECO:0000313" key="4">
    <source>
        <dbReference type="EMBL" id="OBB26236.1"/>
    </source>
</evidence>
<dbReference type="PRINTS" id="PR00420">
    <property type="entry name" value="RNGMNOXGNASE"/>
</dbReference>
<proteinExistence type="predicted"/>
<dbReference type="PANTHER" id="PTHR13789">
    <property type="entry name" value="MONOOXYGENASE"/>
    <property type="match status" value="1"/>
</dbReference>
<keyword evidence="1" id="KW-0560">Oxidoreductase</keyword>
<dbReference type="Gene3D" id="3.50.50.60">
    <property type="entry name" value="FAD/NAD(P)-binding domain"/>
    <property type="match status" value="1"/>
</dbReference>
<dbReference type="Proteomes" id="UP000093902">
    <property type="component" value="Unassembled WGS sequence"/>
</dbReference>
<dbReference type="SUPFAM" id="SSF51905">
    <property type="entry name" value="FAD/NAD(P)-binding domain"/>
    <property type="match status" value="1"/>
</dbReference>
<dbReference type="InterPro" id="IPR036188">
    <property type="entry name" value="FAD/NAD-bd_sf"/>
</dbReference>
<gene>
    <name evidence="4" type="ORF">A5792_03785</name>
</gene>
<dbReference type="InterPro" id="IPR002938">
    <property type="entry name" value="FAD-bd"/>
</dbReference>
<dbReference type="Pfam" id="PF01494">
    <property type="entry name" value="FAD_binding_3"/>
    <property type="match status" value="1"/>
</dbReference>
<evidence type="ECO:0000256" key="2">
    <source>
        <dbReference type="ARBA" id="ARBA00023033"/>
    </source>
</evidence>
<name>A0A1A0QVQ8_MYCPR</name>
<dbReference type="GO" id="GO:0004497">
    <property type="term" value="F:monooxygenase activity"/>
    <property type="evidence" value="ECO:0007669"/>
    <property type="project" value="UniProtKB-KW"/>
</dbReference>
<feature type="domain" description="FAD-binding" evidence="3">
    <location>
        <begin position="200"/>
        <end position="237"/>
    </location>
</feature>
<sequence>MSILGVRAHVATEPWSHTPATVRTSDGDVLIRRTLAQLTGGDQYATVPRGQLLAWLTERLPPDCLHYSSTVVDVRTDGVVAVNGTERRFDLIIGADGTRGIVRKTLWSDAPAPRSTGITGWAWIVDRRLDTGFGPIWGRTTDFGILPLADGRTYIYGGTQDHGAELHAYCHWPAPLPTLIDAGDPHHMATPEIFEARPPRQLVRGNVALIGDAAHTMRPTFGQGAALAMEDAITLANRGPVGLAKRRSRMLALYTASKAGSYFAAPRLRSAERARNLTLRLTPGPLFGVIAGAVSHWRPPAGISGYDTQGGYA</sequence>
<reference evidence="5" key="1">
    <citation type="submission" date="2016-06" db="EMBL/GenBank/DDBJ databases">
        <authorList>
            <person name="Sutton G."/>
            <person name="Brinkac L."/>
            <person name="Sanka R."/>
            <person name="Adams M."/>
            <person name="Lau E."/>
            <person name="Mehaffy C."/>
            <person name="Tameris M."/>
            <person name="Hatherill M."/>
            <person name="Hanekom W."/>
            <person name="Mahomed H."/>
            <person name="Mcshane H."/>
        </authorList>
    </citation>
    <scope>NUCLEOTIDE SEQUENCE [LARGE SCALE GENOMIC DNA]</scope>
    <source>
        <strain evidence="5">852002-51209_SCH5440388</strain>
    </source>
</reference>